<dbReference type="Pfam" id="PF01266">
    <property type="entry name" value="DAO"/>
    <property type="match status" value="1"/>
</dbReference>
<dbReference type="InterPro" id="IPR036188">
    <property type="entry name" value="FAD/NAD-bd_sf"/>
</dbReference>
<dbReference type="Gene3D" id="3.50.50.60">
    <property type="entry name" value="FAD/NAD(P)-binding domain"/>
    <property type="match status" value="1"/>
</dbReference>
<sequence length="391" mass="42656">MRRNSRSCTCRHRWLSGAAVFPVIQTFDVVVIGAGIAGASIAAEIAAHRTVLIAEAEEHPGYHTTGRSAAFWEECYGGPDVLPLTRGSGPWFRERGFLSDRGALYLARAQDASLIDDFFGRFEQSGADAALIDRPRLESMVPGLAPEWDRAIHQPRCADIDVAAVHQHYLASARERGTTIACGRRFRSAERSKGLWRLQFDKGDAVQAGIIVNSAGAWADDVAQRCGASPLGIRPYRRTVAQLRTDPPPPSDLPLCLDISGDFYFKPESGKVWLSPHDEIPSEACDAVPDEIDVARAIDRFGKVVNWQVLALEHKWAGLRSFAPDRLPVYGFDRRVDGLFWFAGQGGFGIQTAPAAARLGAQLLLDAPCDAMTEALDTALYSPARFTPAAV</sequence>
<keyword evidence="1" id="KW-0560">Oxidoreductase</keyword>
<protein>
    <submittedName>
        <fullName evidence="3">FAD-binding oxidoreductase</fullName>
    </submittedName>
</protein>
<name>A0A419RTE1_9SPHN</name>
<dbReference type="PANTHER" id="PTHR13847">
    <property type="entry name" value="SARCOSINE DEHYDROGENASE-RELATED"/>
    <property type="match status" value="1"/>
</dbReference>
<evidence type="ECO:0000313" key="4">
    <source>
        <dbReference type="Proteomes" id="UP000285232"/>
    </source>
</evidence>
<dbReference type="GO" id="GO:0016491">
    <property type="term" value="F:oxidoreductase activity"/>
    <property type="evidence" value="ECO:0007669"/>
    <property type="project" value="UniProtKB-KW"/>
</dbReference>
<dbReference type="SUPFAM" id="SSF51905">
    <property type="entry name" value="FAD/NAD(P)-binding domain"/>
    <property type="match status" value="1"/>
</dbReference>
<dbReference type="PANTHER" id="PTHR13847:SF287">
    <property type="entry name" value="FAD-DEPENDENT OXIDOREDUCTASE DOMAIN-CONTAINING PROTEIN 1"/>
    <property type="match status" value="1"/>
</dbReference>
<evidence type="ECO:0000259" key="2">
    <source>
        <dbReference type="Pfam" id="PF01266"/>
    </source>
</evidence>
<evidence type="ECO:0000313" key="3">
    <source>
        <dbReference type="EMBL" id="RJY09048.1"/>
    </source>
</evidence>
<dbReference type="GO" id="GO:0005737">
    <property type="term" value="C:cytoplasm"/>
    <property type="evidence" value="ECO:0007669"/>
    <property type="project" value="TreeGrafter"/>
</dbReference>
<evidence type="ECO:0000256" key="1">
    <source>
        <dbReference type="ARBA" id="ARBA00023002"/>
    </source>
</evidence>
<dbReference type="AlphaFoldDB" id="A0A419RTE1"/>
<organism evidence="3 4">
    <name type="scientific">Aurantiacibacter aquimixticola</name>
    <dbReference type="NCBI Taxonomy" id="1958945"/>
    <lineage>
        <taxon>Bacteria</taxon>
        <taxon>Pseudomonadati</taxon>
        <taxon>Pseudomonadota</taxon>
        <taxon>Alphaproteobacteria</taxon>
        <taxon>Sphingomonadales</taxon>
        <taxon>Erythrobacteraceae</taxon>
        <taxon>Aurantiacibacter</taxon>
    </lineage>
</organism>
<reference evidence="3 4" key="1">
    <citation type="journal article" date="2017" name="Int. J. Syst. Evol. Microbiol.">
        <title>Erythrobacter aquimixticola sp. nov., isolated from the junction between the ocean and a freshwater spring.</title>
        <authorList>
            <person name="Park S."/>
            <person name="Jung Y.T."/>
            <person name="Choi S.J."/>
            <person name="Yoon J.H."/>
        </authorList>
    </citation>
    <scope>NUCLEOTIDE SEQUENCE [LARGE SCALE GENOMIC DNA]</scope>
    <source>
        <strain evidence="3 4">JSSK-14</strain>
    </source>
</reference>
<dbReference type="OrthoDB" id="7421214at2"/>
<keyword evidence="4" id="KW-1185">Reference proteome</keyword>
<accession>A0A419RTE1</accession>
<dbReference type="InterPro" id="IPR006076">
    <property type="entry name" value="FAD-dep_OxRdtase"/>
</dbReference>
<gene>
    <name evidence="3" type="ORF">D6201_06435</name>
</gene>
<comment type="caution">
    <text evidence="3">The sequence shown here is derived from an EMBL/GenBank/DDBJ whole genome shotgun (WGS) entry which is preliminary data.</text>
</comment>
<proteinExistence type="predicted"/>
<dbReference type="Gene3D" id="3.30.9.10">
    <property type="entry name" value="D-Amino Acid Oxidase, subunit A, domain 2"/>
    <property type="match status" value="1"/>
</dbReference>
<feature type="domain" description="FAD dependent oxidoreductase" evidence="2">
    <location>
        <begin position="28"/>
        <end position="363"/>
    </location>
</feature>
<dbReference type="EMBL" id="RAHX01000001">
    <property type="protein sequence ID" value="RJY09048.1"/>
    <property type="molecule type" value="Genomic_DNA"/>
</dbReference>
<dbReference type="Proteomes" id="UP000285232">
    <property type="component" value="Unassembled WGS sequence"/>
</dbReference>